<sequence length="115" mass="12260">MVTLPRSAHRSSPPSNWCTLLGRMAAGALDFVEEYKGRGSATPSPPSSCRTTSCGSPDTDADNIATRQMSIDTDAGNIATRQASIDTDAEFDMDMDLPTPLPIAGRYSPSHAKRD</sequence>
<comment type="caution">
    <text evidence="2">The sequence shown here is derived from an EMBL/GenBank/DDBJ whole genome shotgun (WGS) entry which is preliminary data.</text>
</comment>
<accession>A0A150GHF3</accession>
<name>A0A150GHF3_GONPE</name>
<protein>
    <submittedName>
        <fullName evidence="2">Uncharacterized protein</fullName>
    </submittedName>
</protein>
<reference evidence="3" key="1">
    <citation type="journal article" date="2016" name="Nat. Commun.">
        <title>The Gonium pectorale genome demonstrates co-option of cell cycle regulation during the evolution of multicellularity.</title>
        <authorList>
            <person name="Hanschen E.R."/>
            <person name="Marriage T.N."/>
            <person name="Ferris P.J."/>
            <person name="Hamaji T."/>
            <person name="Toyoda A."/>
            <person name="Fujiyama A."/>
            <person name="Neme R."/>
            <person name="Noguchi H."/>
            <person name="Minakuchi Y."/>
            <person name="Suzuki M."/>
            <person name="Kawai-Toyooka H."/>
            <person name="Smith D.R."/>
            <person name="Sparks H."/>
            <person name="Anderson J."/>
            <person name="Bakaric R."/>
            <person name="Luria V."/>
            <person name="Karger A."/>
            <person name="Kirschner M.W."/>
            <person name="Durand P.M."/>
            <person name="Michod R.E."/>
            <person name="Nozaki H."/>
            <person name="Olson B.J."/>
        </authorList>
    </citation>
    <scope>NUCLEOTIDE SEQUENCE [LARGE SCALE GENOMIC DNA]</scope>
    <source>
        <strain evidence="3">NIES-2863</strain>
    </source>
</reference>
<dbReference type="EMBL" id="LSYV01000026">
    <property type="protein sequence ID" value="KXZ48790.1"/>
    <property type="molecule type" value="Genomic_DNA"/>
</dbReference>
<feature type="region of interest" description="Disordered" evidence="1">
    <location>
        <begin position="36"/>
        <end position="63"/>
    </location>
</feature>
<keyword evidence="3" id="KW-1185">Reference proteome</keyword>
<gene>
    <name evidence="2" type="ORF">GPECTOR_25g374</name>
</gene>
<dbReference type="Proteomes" id="UP000075714">
    <property type="component" value="Unassembled WGS sequence"/>
</dbReference>
<proteinExistence type="predicted"/>
<feature type="region of interest" description="Disordered" evidence="1">
    <location>
        <begin position="89"/>
        <end position="115"/>
    </location>
</feature>
<dbReference type="AlphaFoldDB" id="A0A150GHF3"/>
<feature type="compositionally biased region" description="Low complexity" evidence="1">
    <location>
        <begin position="47"/>
        <end position="57"/>
    </location>
</feature>
<evidence type="ECO:0000256" key="1">
    <source>
        <dbReference type="SAM" id="MobiDB-lite"/>
    </source>
</evidence>
<evidence type="ECO:0000313" key="3">
    <source>
        <dbReference type="Proteomes" id="UP000075714"/>
    </source>
</evidence>
<organism evidence="2 3">
    <name type="scientific">Gonium pectorale</name>
    <name type="common">Green alga</name>
    <dbReference type="NCBI Taxonomy" id="33097"/>
    <lineage>
        <taxon>Eukaryota</taxon>
        <taxon>Viridiplantae</taxon>
        <taxon>Chlorophyta</taxon>
        <taxon>core chlorophytes</taxon>
        <taxon>Chlorophyceae</taxon>
        <taxon>CS clade</taxon>
        <taxon>Chlamydomonadales</taxon>
        <taxon>Volvocaceae</taxon>
        <taxon>Gonium</taxon>
    </lineage>
</organism>
<evidence type="ECO:0000313" key="2">
    <source>
        <dbReference type="EMBL" id="KXZ48790.1"/>
    </source>
</evidence>